<gene>
    <name evidence="6" type="ORF">HBH26_19870</name>
</gene>
<evidence type="ECO:0000259" key="5">
    <source>
        <dbReference type="Pfam" id="PF00460"/>
    </source>
</evidence>
<comment type="similarity">
    <text evidence="2 4">Belongs to the flagella basal body rod proteins family.</text>
</comment>
<evidence type="ECO:0000256" key="4">
    <source>
        <dbReference type="RuleBase" id="RU362116"/>
    </source>
</evidence>
<name>A0ABX1CX30_9SPHN</name>
<evidence type="ECO:0000256" key="3">
    <source>
        <dbReference type="ARBA" id="ARBA00023143"/>
    </source>
</evidence>
<keyword evidence="3 4" id="KW-0975">Bacterial flagellum</keyword>
<keyword evidence="6" id="KW-0282">Flagellum</keyword>
<sequence>MSGAFSIGSVGIRAQERALEVISNNIANINTPAFKRADVRFASIVAMRNDADVPAAALTDPFAAAGVMAHAAPAMDAAGDLRPTGRAMDLAVQGRGFTTLDGGLYTVEDDARLRSARPGEDGAGGAVASGQA</sequence>
<evidence type="ECO:0000256" key="1">
    <source>
        <dbReference type="ARBA" id="ARBA00004117"/>
    </source>
</evidence>
<dbReference type="InterPro" id="IPR020013">
    <property type="entry name" value="Flagellar_FlgE/F/G"/>
</dbReference>
<proteinExistence type="inferred from homology"/>
<evidence type="ECO:0000313" key="6">
    <source>
        <dbReference type="EMBL" id="NJR80830.1"/>
    </source>
</evidence>
<dbReference type="RefSeq" id="WP_168136317.1">
    <property type="nucleotide sequence ID" value="NZ_JAAVJH010000035.1"/>
</dbReference>
<dbReference type="PANTHER" id="PTHR30435">
    <property type="entry name" value="FLAGELLAR PROTEIN"/>
    <property type="match status" value="1"/>
</dbReference>
<keyword evidence="6" id="KW-0966">Cell projection</keyword>
<comment type="caution">
    <text evidence="6">The sequence shown here is derived from an EMBL/GenBank/DDBJ whole genome shotgun (WGS) entry which is preliminary data.</text>
</comment>
<dbReference type="Pfam" id="PF00460">
    <property type="entry name" value="Flg_bb_rod"/>
    <property type="match status" value="1"/>
</dbReference>
<dbReference type="PANTHER" id="PTHR30435:SF19">
    <property type="entry name" value="FLAGELLAR BASAL-BODY ROD PROTEIN FLGG"/>
    <property type="match status" value="1"/>
</dbReference>
<feature type="domain" description="Flagellar basal body rod protein N-terminal" evidence="5">
    <location>
        <begin position="13"/>
        <end position="35"/>
    </location>
</feature>
<dbReference type="Proteomes" id="UP000732399">
    <property type="component" value="Unassembled WGS sequence"/>
</dbReference>
<organism evidence="6 7">
    <name type="scientific">Sphingomonas corticis</name>
    <dbReference type="NCBI Taxonomy" id="2722791"/>
    <lineage>
        <taxon>Bacteria</taxon>
        <taxon>Pseudomonadati</taxon>
        <taxon>Pseudomonadota</taxon>
        <taxon>Alphaproteobacteria</taxon>
        <taxon>Sphingomonadales</taxon>
        <taxon>Sphingomonadaceae</taxon>
        <taxon>Sphingomonas</taxon>
    </lineage>
</organism>
<keyword evidence="7" id="KW-1185">Reference proteome</keyword>
<comment type="subcellular location">
    <subcellularLocation>
        <location evidence="1 4">Bacterial flagellum basal body</location>
    </subcellularLocation>
</comment>
<evidence type="ECO:0000256" key="2">
    <source>
        <dbReference type="ARBA" id="ARBA00009677"/>
    </source>
</evidence>
<dbReference type="EMBL" id="JAAVJH010000035">
    <property type="protein sequence ID" value="NJR80830.1"/>
    <property type="molecule type" value="Genomic_DNA"/>
</dbReference>
<evidence type="ECO:0000313" key="7">
    <source>
        <dbReference type="Proteomes" id="UP000732399"/>
    </source>
</evidence>
<dbReference type="NCBIfam" id="TIGR03506">
    <property type="entry name" value="FlgEFG_subfam"/>
    <property type="match status" value="1"/>
</dbReference>
<reference evidence="6 7" key="1">
    <citation type="submission" date="2020-03" db="EMBL/GenBank/DDBJ databases">
        <authorList>
            <person name="Wang L."/>
            <person name="He N."/>
            <person name="Li Y."/>
            <person name="Fang Y."/>
            <person name="Zhang F."/>
        </authorList>
    </citation>
    <scope>NUCLEOTIDE SEQUENCE [LARGE SCALE GENOMIC DNA]</scope>
    <source>
        <strain evidence="6 7">36D10-4-7</strain>
    </source>
</reference>
<keyword evidence="6" id="KW-0969">Cilium</keyword>
<accession>A0ABX1CX30</accession>
<protein>
    <submittedName>
        <fullName evidence="6">Flagellar hook-basal body complex protein</fullName>
    </submittedName>
</protein>
<dbReference type="InterPro" id="IPR001444">
    <property type="entry name" value="Flag_bb_rod_N"/>
</dbReference>